<dbReference type="InterPro" id="IPR036388">
    <property type="entry name" value="WH-like_DNA-bd_sf"/>
</dbReference>
<reference evidence="3" key="2">
    <citation type="submission" date="2020-02" db="EMBL/GenBank/DDBJ databases">
        <authorList>
            <person name="Studholme D.J."/>
        </authorList>
    </citation>
    <scope>NUCLEOTIDE SEQUENCE</scope>
    <source>
        <strain evidence="3">00238/432</strain>
    </source>
</reference>
<dbReference type="CDD" id="cd09124">
    <property type="entry name" value="PLDc_like_TrmB_middle"/>
    <property type="match status" value="1"/>
</dbReference>
<sequence length="456" mass="52145">MGRIFYEGYRAQDMTRAEKEMVDLSGLCDELQDEIDGLRNKIAQLKNERLCECGHVASLDANFCPKCGRKLGEFKPAAASVGATSPARQEAAVAHSPERPIYDAPTEEELEEAEPYHTVIPSIADLETESEYNSTEFTQEEKEAFDAEWERRRDEEMQRERERQQELDERIRYWKENNPIVNTVDVQTEVPREMVNCQICAAELPKAWGDGNMDQLLHHLRHLGFTEMESKIMVELARQGSASGYEVAKRLGVSRSNVYATLQRLEQRGFLRCSAGEPAKYSVLKPEEMTSMISGQMRASLEYVQSSMPQHEPEKPVFYNIEGDKNVFENLSRELAEAKHEIVVDVWREEAELLRADLQRAEDRGVRLLWSCDGGEGIMDQPAPWPGMRGESCVTQAMVTEHPVMTGLLLNHFAQELVLYELEQDMGEELESRYGHRYQNLSARYWSVPSEGIKPD</sequence>
<feature type="coiled-coil region" evidence="1">
    <location>
        <begin position="321"/>
        <end position="364"/>
    </location>
</feature>
<dbReference type="InterPro" id="IPR051797">
    <property type="entry name" value="TrmB-like"/>
</dbReference>
<accession>A0A8J4SHV2</accession>
<evidence type="ECO:0000256" key="1">
    <source>
        <dbReference type="SAM" id="Coils"/>
    </source>
</evidence>
<dbReference type="Proteomes" id="UP000702964">
    <property type="component" value="Unassembled WGS sequence"/>
</dbReference>
<keyword evidence="1" id="KW-0175">Coiled coil</keyword>
<feature type="domain" description="Transcription regulator TrmB N-terminal" evidence="2">
    <location>
        <begin position="220"/>
        <end position="287"/>
    </location>
</feature>
<dbReference type="InterPro" id="IPR036390">
    <property type="entry name" value="WH_DNA-bd_sf"/>
</dbReference>
<reference evidence="3" key="1">
    <citation type="journal article" date="2015" name="Genom Data">
        <title>Draft genome sequences of Phytophthora kernoviae and Phytophthora ramorum lineage EU2 from Scotland.</title>
        <authorList>
            <person name="Sambles C."/>
            <person name="Schlenzig A."/>
            <person name="O'Neill P."/>
            <person name="Grant M."/>
            <person name="Studholme D.J."/>
        </authorList>
    </citation>
    <scope>NUCLEOTIDE SEQUENCE</scope>
    <source>
        <strain evidence="3">00238/432</strain>
    </source>
</reference>
<dbReference type="Gene3D" id="1.10.10.10">
    <property type="entry name" value="Winged helix-like DNA-binding domain superfamily/Winged helix DNA-binding domain"/>
    <property type="match status" value="1"/>
</dbReference>
<dbReference type="AlphaFoldDB" id="A0A8J4SHV2"/>
<evidence type="ECO:0000259" key="2">
    <source>
        <dbReference type="Pfam" id="PF01978"/>
    </source>
</evidence>
<name>A0A8J4SHV2_9STRA</name>
<proteinExistence type="predicted"/>
<feature type="coiled-coil region" evidence="1">
    <location>
        <begin position="14"/>
        <end position="48"/>
    </location>
</feature>
<gene>
    <name evidence="3" type="ORF">G195_004118</name>
</gene>
<dbReference type="Pfam" id="PF01978">
    <property type="entry name" value="TrmB"/>
    <property type="match status" value="1"/>
</dbReference>
<evidence type="ECO:0000313" key="4">
    <source>
        <dbReference type="Proteomes" id="UP000702964"/>
    </source>
</evidence>
<dbReference type="PANTHER" id="PTHR34293">
    <property type="entry name" value="HTH-TYPE TRANSCRIPTIONAL REGULATOR TRMBL2"/>
    <property type="match status" value="1"/>
</dbReference>
<comment type="caution">
    <text evidence="3">The sequence shown here is derived from an EMBL/GenBank/DDBJ whole genome shotgun (WGS) entry which is preliminary data.</text>
</comment>
<dbReference type="PANTHER" id="PTHR34293:SF1">
    <property type="entry name" value="HTH-TYPE TRANSCRIPTIONAL REGULATOR TRMBL2"/>
    <property type="match status" value="1"/>
</dbReference>
<dbReference type="EMBL" id="AOFI03000057">
    <property type="protein sequence ID" value="KAF4322909.1"/>
    <property type="molecule type" value="Genomic_DNA"/>
</dbReference>
<protein>
    <recommendedName>
        <fullName evidence="2">Transcription regulator TrmB N-terminal domain-containing protein</fullName>
    </recommendedName>
</protein>
<dbReference type="SUPFAM" id="SSF46785">
    <property type="entry name" value="Winged helix' DNA-binding domain"/>
    <property type="match status" value="1"/>
</dbReference>
<dbReference type="InterPro" id="IPR002831">
    <property type="entry name" value="Tscrpt_reg_TrmB_N"/>
</dbReference>
<evidence type="ECO:0000313" key="3">
    <source>
        <dbReference type="EMBL" id="KAF4322909.1"/>
    </source>
</evidence>
<organism evidence="3 4">
    <name type="scientific">Phytophthora kernoviae 00238/432</name>
    <dbReference type="NCBI Taxonomy" id="1284355"/>
    <lineage>
        <taxon>Eukaryota</taxon>
        <taxon>Sar</taxon>
        <taxon>Stramenopiles</taxon>
        <taxon>Oomycota</taxon>
        <taxon>Peronosporomycetes</taxon>
        <taxon>Peronosporales</taxon>
        <taxon>Peronosporaceae</taxon>
        <taxon>Phytophthora</taxon>
    </lineage>
</organism>